<organism evidence="2 3">
    <name type="scientific">Trichostrongylus colubriformis</name>
    <name type="common">Black scour worm</name>
    <dbReference type="NCBI Taxonomy" id="6319"/>
    <lineage>
        <taxon>Eukaryota</taxon>
        <taxon>Metazoa</taxon>
        <taxon>Ecdysozoa</taxon>
        <taxon>Nematoda</taxon>
        <taxon>Chromadorea</taxon>
        <taxon>Rhabditida</taxon>
        <taxon>Rhabditina</taxon>
        <taxon>Rhabditomorpha</taxon>
        <taxon>Strongyloidea</taxon>
        <taxon>Trichostrongylidae</taxon>
        <taxon>Trichostrongylus</taxon>
    </lineage>
</organism>
<comment type="caution">
    <text evidence="2">The sequence shown here is derived from an EMBL/GenBank/DDBJ whole genome shotgun (WGS) entry which is preliminary data.</text>
</comment>
<dbReference type="Proteomes" id="UP001331761">
    <property type="component" value="Unassembled WGS sequence"/>
</dbReference>
<gene>
    <name evidence="2" type="ORF">GCK32_013637</name>
</gene>
<sequence>MSVPTVVVQAEDSTVATAAVVDEESKGNGNIRRESSFRRHGSSRRSRSTPAVDTVKQNEEGIPSNR</sequence>
<evidence type="ECO:0000313" key="2">
    <source>
        <dbReference type="EMBL" id="KAK5979577.1"/>
    </source>
</evidence>
<feature type="compositionally biased region" description="Basic residues" evidence="1">
    <location>
        <begin position="38"/>
        <end position="47"/>
    </location>
</feature>
<name>A0AAN8IS48_TRICO</name>
<protein>
    <submittedName>
        <fullName evidence="2">Uncharacterized protein</fullName>
    </submittedName>
</protein>
<feature type="non-terminal residue" evidence="2">
    <location>
        <position position="66"/>
    </location>
</feature>
<reference evidence="2 3" key="1">
    <citation type="submission" date="2019-10" db="EMBL/GenBank/DDBJ databases">
        <title>Assembly and Annotation for the nematode Trichostrongylus colubriformis.</title>
        <authorList>
            <person name="Martin J."/>
        </authorList>
    </citation>
    <scope>NUCLEOTIDE SEQUENCE [LARGE SCALE GENOMIC DNA]</scope>
    <source>
        <strain evidence="2">G859</strain>
        <tissue evidence="2">Whole worm</tissue>
    </source>
</reference>
<proteinExistence type="predicted"/>
<evidence type="ECO:0000313" key="3">
    <source>
        <dbReference type="Proteomes" id="UP001331761"/>
    </source>
</evidence>
<keyword evidence="3" id="KW-1185">Reference proteome</keyword>
<dbReference type="AlphaFoldDB" id="A0AAN8IS48"/>
<evidence type="ECO:0000256" key="1">
    <source>
        <dbReference type="SAM" id="MobiDB-lite"/>
    </source>
</evidence>
<dbReference type="EMBL" id="WIXE01008230">
    <property type="protein sequence ID" value="KAK5979577.1"/>
    <property type="molecule type" value="Genomic_DNA"/>
</dbReference>
<feature type="compositionally biased region" description="Basic and acidic residues" evidence="1">
    <location>
        <begin position="23"/>
        <end position="37"/>
    </location>
</feature>
<feature type="region of interest" description="Disordered" evidence="1">
    <location>
        <begin position="19"/>
        <end position="66"/>
    </location>
</feature>
<accession>A0AAN8IS48</accession>